<evidence type="ECO:0000256" key="10">
    <source>
        <dbReference type="ARBA" id="ARBA00025699"/>
    </source>
</evidence>
<dbReference type="KEGG" id="hspo:JGZ69_15830"/>
<evidence type="ECO:0000256" key="2">
    <source>
        <dbReference type="ARBA" id="ARBA00005528"/>
    </source>
</evidence>
<comment type="function">
    <text evidence="10 12">Specifically methylates the N3 position of the uracil ring of uridine 1498 (m3U1498) in 16S rRNA. Acts on the fully assembled 30S ribosomal subunit.</text>
</comment>
<comment type="subcellular location">
    <subcellularLocation>
        <location evidence="1 12">Cytoplasm</location>
    </subcellularLocation>
</comment>
<protein>
    <recommendedName>
        <fullName evidence="4 12">Ribosomal RNA small subunit methyltransferase E</fullName>
        <ecNumber evidence="3 12">2.1.1.193</ecNumber>
    </recommendedName>
</protein>
<comment type="catalytic activity">
    <reaction evidence="11 12">
        <text>uridine(1498) in 16S rRNA + S-adenosyl-L-methionine = N(3)-methyluridine(1498) in 16S rRNA + S-adenosyl-L-homocysteine + H(+)</text>
        <dbReference type="Rhea" id="RHEA:42920"/>
        <dbReference type="Rhea" id="RHEA-COMP:10283"/>
        <dbReference type="Rhea" id="RHEA-COMP:10284"/>
        <dbReference type="ChEBI" id="CHEBI:15378"/>
        <dbReference type="ChEBI" id="CHEBI:57856"/>
        <dbReference type="ChEBI" id="CHEBI:59789"/>
        <dbReference type="ChEBI" id="CHEBI:65315"/>
        <dbReference type="ChEBI" id="CHEBI:74502"/>
        <dbReference type="EC" id="2.1.1.193"/>
    </reaction>
</comment>
<dbReference type="PANTHER" id="PTHR30027">
    <property type="entry name" value="RIBOSOMAL RNA SMALL SUBUNIT METHYLTRANSFERASE E"/>
    <property type="match status" value="1"/>
</dbReference>
<evidence type="ECO:0000259" key="14">
    <source>
        <dbReference type="Pfam" id="PF20260"/>
    </source>
</evidence>
<dbReference type="PIRSF" id="PIRSF015601">
    <property type="entry name" value="MTase_slr0722"/>
    <property type="match status" value="1"/>
</dbReference>
<evidence type="ECO:0000313" key="17">
    <source>
        <dbReference type="Proteomes" id="UP000075666"/>
    </source>
</evidence>
<dbReference type="GO" id="GO:0005737">
    <property type="term" value="C:cytoplasm"/>
    <property type="evidence" value="ECO:0007669"/>
    <property type="project" value="UniProtKB-SubCell"/>
</dbReference>
<proteinExistence type="inferred from homology"/>
<reference evidence="15 17" key="1">
    <citation type="submission" date="2016-01" db="EMBL/GenBank/DDBJ databases">
        <title>Genome Sequences of Twelve Sporeforming Bacillus Species Isolated from Foods.</title>
        <authorList>
            <person name="Berendsen E.M."/>
            <person name="Wells-Bennik M.H."/>
            <person name="Krawcyk A.O."/>
            <person name="De Jong A."/>
            <person name="Holsappel S."/>
            <person name="Eijlander R.T."/>
            <person name="Kuipers O.P."/>
        </authorList>
    </citation>
    <scope>NUCLEOTIDE SEQUENCE [LARGE SCALE GENOMIC DNA]</scope>
    <source>
        <strain evidence="15 17">B4102</strain>
    </source>
</reference>
<comment type="similarity">
    <text evidence="2 12">Belongs to the RNA methyltransferase RsmE family.</text>
</comment>
<dbReference type="Pfam" id="PF20260">
    <property type="entry name" value="PUA_4"/>
    <property type="match status" value="1"/>
</dbReference>
<dbReference type="FunFam" id="3.40.1280.10:FF:000024">
    <property type="entry name" value="Ribosomal RNA small subunit methyltransferase E"/>
    <property type="match status" value="1"/>
</dbReference>
<dbReference type="GO" id="GO:0070475">
    <property type="term" value="P:rRNA base methylation"/>
    <property type="evidence" value="ECO:0007669"/>
    <property type="project" value="TreeGrafter"/>
</dbReference>
<evidence type="ECO:0000256" key="9">
    <source>
        <dbReference type="ARBA" id="ARBA00022691"/>
    </source>
</evidence>
<dbReference type="NCBIfam" id="NF008691">
    <property type="entry name" value="PRK11713.1-4"/>
    <property type="match status" value="1"/>
</dbReference>
<dbReference type="NCBIfam" id="NF008692">
    <property type="entry name" value="PRK11713.1-5"/>
    <property type="match status" value="1"/>
</dbReference>
<gene>
    <name evidence="15" type="ORF">B4102_1508</name>
    <name evidence="16" type="ORF">JGZ69_15830</name>
</gene>
<keyword evidence="9 12" id="KW-0949">S-adenosyl-L-methionine</keyword>
<evidence type="ECO:0000256" key="8">
    <source>
        <dbReference type="ARBA" id="ARBA00022679"/>
    </source>
</evidence>
<keyword evidence="8 12" id="KW-0808">Transferase</keyword>
<dbReference type="AlphaFoldDB" id="A0A150LH85"/>
<dbReference type="PANTHER" id="PTHR30027:SF3">
    <property type="entry name" value="16S RRNA (URACIL(1498)-N(3))-METHYLTRANSFERASE"/>
    <property type="match status" value="1"/>
</dbReference>
<dbReference type="NCBIfam" id="TIGR00046">
    <property type="entry name" value="RsmE family RNA methyltransferase"/>
    <property type="match status" value="1"/>
</dbReference>
<dbReference type="InterPro" id="IPR046887">
    <property type="entry name" value="RsmE_PUA-like"/>
</dbReference>
<name>A0A150LH85_9BACI</name>
<dbReference type="InterPro" id="IPR029028">
    <property type="entry name" value="Alpha/beta_knot_MTases"/>
</dbReference>
<dbReference type="InterPro" id="IPR029026">
    <property type="entry name" value="tRNA_m1G_MTases_N"/>
</dbReference>
<dbReference type="EMBL" id="CP066701">
    <property type="protein sequence ID" value="QQX24270.1"/>
    <property type="molecule type" value="Genomic_DNA"/>
</dbReference>
<evidence type="ECO:0000256" key="6">
    <source>
        <dbReference type="ARBA" id="ARBA00022552"/>
    </source>
</evidence>
<dbReference type="OrthoDB" id="9815641at2"/>
<organism evidence="15 17">
    <name type="scientific">Heyndrickxia sporothermodurans</name>
    <dbReference type="NCBI Taxonomy" id="46224"/>
    <lineage>
        <taxon>Bacteria</taxon>
        <taxon>Bacillati</taxon>
        <taxon>Bacillota</taxon>
        <taxon>Bacilli</taxon>
        <taxon>Bacillales</taxon>
        <taxon>Bacillaceae</taxon>
        <taxon>Heyndrickxia</taxon>
    </lineage>
</organism>
<dbReference type="EMBL" id="LQYN01000004">
    <property type="protein sequence ID" value="KYD11605.1"/>
    <property type="molecule type" value="Genomic_DNA"/>
</dbReference>
<keyword evidence="5 12" id="KW-0963">Cytoplasm</keyword>
<evidence type="ECO:0000256" key="5">
    <source>
        <dbReference type="ARBA" id="ARBA00022490"/>
    </source>
</evidence>
<evidence type="ECO:0000256" key="12">
    <source>
        <dbReference type="PIRNR" id="PIRNR015601"/>
    </source>
</evidence>
<keyword evidence="6 12" id="KW-0698">rRNA processing</keyword>
<dbReference type="STRING" id="46224.B4102_1508"/>
<feature type="domain" description="Ribosomal RNA small subunit methyltransferase E methyltransferase" evidence="13">
    <location>
        <begin position="72"/>
        <end position="243"/>
    </location>
</feature>
<evidence type="ECO:0000256" key="11">
    <source>
        <dbReference type="ARBA" id="ARBA00047944"/>
    </source>
</evidence>
<dbReference type="CDD" id="cd18084">
    <property type="entry name" value="RsmE-like"/>
    <property type="match status" value="1"/>
</dbReference>
<evidence type="ECO:0000256" key="3">
    <source>
        <dbReference type="ARBA" id="ARBA00012328"/>
    </source>
</evidence>
<evidence type="ECO:0000313" key="18">
    <source>
        <dbReference type="Proteomes" id="UP000595512"/>
    </source>
</evidence>
<dbReference type="Proteomes" id="UP000075666">
    <property type="component" value="Unassembled WGS sequence"/>
</dbReference>
<feature type="domain" description="Ribosomal RNA small subunit methyltransferase E PUA-like" evidence="14">
    <location>
        <begin position="18"/>
        <end position="64"/>
    </location>
</feature>
<evidence type="ECO:0000256" key="1">
    <source>
        <dbReference type="ARBA" id="ARBA00004496"/>
    </source>
</evidence>
<dbReference type="Proteomes" id="UP000595512">
    <property type="component" value="Chromosome"/>
</dbReference>
<accession>A0A150LH85</accession>
<evidence type="ECO:0000256" key="4">
    <source>
        <dbReference type="ARBA" id="ARBA00013673"/>
    </source>
</evidence>
<dbReference type="EC" id="2.1.1.193" evidence="3 12"/>
<evidence type="ECO:0000256" key="7">
    <source>
        <dbReference type="ARBA" id="ARBA00022603"/>
    </source>
</evidence>
<dbReference type="Gene3D" id="3.40.1280.10">
    <property type="match status" value="1"/>
</dbReference>
<evidence type="ECO:0000313" key="15">
    <source>
        <dbReference type="EMBL" id="KYD11605.1"/>
    </source>
</evidence>
<dbReference type="GO" id="GO:0070042">
    <property type="term" value="F:rRNA (uridine-N3-)-methyltransferase activity"/>
    <property type="evidence" value="ECO:0007669"/>
    <property type="project" value="TreeGrafter"/>
</dbReference>
<dbReference type="InterPro" id="IPR015947">
    <property type="entry name" value="PUA-like_sf"/>
</dbReference>
<dbReference type="Pfam" id="PF04452">
    <property type="entry name" value="Methyltrans_RNA"/>
    <property type="match status" value="1"/>
</dbReference>
<evidence type="ECO:0000259" key="13">
    <source>
        <dbReference type="Pfam" id="PF04452"/>
    </source>
</evidence>
<reference evidence="16 18" key="2">
    <citation type="submission" date="2020-12" db="EMBL/GenBank/DDBJ databases">
        <title>Taxonomic evaluation of the Bacillus sporothermodurans group of bacteria based on whole genome sequences.</title>
        <authorList>
            <person name="Fiedler G."/>
            <person name="Herbstmann A.-D."/>
            <person name="Doll E."/>
            <person name="Wenning M."/>
            <person name="Brinks E."/>
            <person name="Kabisch J."/>
            <person name="Breitenwieser F."/>
            <person name="Lappann M."/>
            <person name="Boehnlein C."/>
            <person name="Franz C."/>
        </authorList>
    </citation>
    <scope>NUCLEOTIDE SEQUENCE [LARGE SCALE GENOMIC DNA]</scope>
    <source>
        <strain evidence="16 18">DSM 10599</strain>
    </source>
</reference>
<dbReference type="SUPFAM" id="SSF75217">
    <property type="entry name" value="alpha/beta knot"/>
    <property type="match status" value="1"/>
</dbReference>
<dbReference type="InterPro" id="IPR046886">
    <property type="entry name" value="RsmE_MTase_dom"/>
</dbReference>
<dbReference type="Gene3D" id="2.40.240.20">
    <property type="entry name" value="Hypothetical PUA domain-like, domain 1"/>
    <property type="match status" value="1"/>
</dbReference>
<keyword evidence="7 12" id="KW-0489">Methyltransferase</keyword>
<dbReference type="RefSeq" id="WP_066226019.1">
    <property type="nucleotide sequence ID" value="NZ_CP066701.1"/>
</dbReference>
<dbReference type="SUPFAM" id="SSF88697">
    <property type="entry name" value="PUA domain-like"/>
    <property type="match status" value="1"/>
</dbReference>
<dbReference type="InterPro" id="IPR006700">
    <property type="entry name" value="RsmE"/>
</dbReference>
<evidence type="ECO:0000313" key="16">
    <source>
        <dbReference type="EMBL" id="QQX24270.1"/>
    </source>
</evidence>
<keyword evidence="17" id="KW-1185">Reference proteome</keyword>
<sequence length="250" mass="28442">MQRYFIGSSYEGEDEIHLTGDIFHHISHVMRMKLNDEFYVVFTDEKAGIAKIADITNEEIIAHIVKWEEANKELPVKVAIASGLPKGDKLEYIIQKGTELGAYQFVPFIADRSIVKWDSKKEKKKLDRWQKIALEAAEQSHRQHMPIIHAPHTFKALLEYSKSFNHKIVAFEESAKSGETSNFVRTINHFSPGDSVLIVFGPEGGLSKNEVQYMEESGFQLCGLGPRILRTETAPLYALSAISYQLELMR</sequence>
<dbReference type="PATRIC" id="fig|46224.3.peg.3294"/>